<dbReference type="InterPro" id="IPR016024">
    <property type="entry name" value="ARM-type_fold"/>
</dbReference>
<dbReference type="AlphaFoldDB" id="A0A0Q3P0E8"/>
<name>A0A0Q3P0E8_BRADI</name>
<feature type="transmembrane region" description="Helical" evidence="1">
    <location>
        <begin position="48"/>
        <end position="69"/>
    </location>
</feature>
<reference evidence="3" key="3">
    <citation type="submission" date="2018-08" db="UniProtKB">
        <authorList>
            <consortium name="EnsemblPlants"/>
        </authorList>
    </citation>
    <scope>IDENTIFICATION</scope>
    <source>
        <strain evidence="3">cv. Bd21</strain>
    </source>
</reference>
<dbReference type="Proteomes" id="UP000008810">
    <property type="component" value="Chromosome 1"/>
</dbReference>
<sequence>MANNVLAAEHRLQMPSAPAGAGKATAAPERKLNCFVHLVALIERTGNALGTLAFTWATVILLGGYPTVLSSQNDFWFATAIVFLEAARMFSCDNNSSDYQLFFRTRGAFRSTGLHGLVLIIYVSALMAWWLSLNSSGSGIVSAIIILMAILAISPFLCPEVARLLICSPLRHGISLWSPVVAILLMAPSLRQWGKAFLPIYLVLLLFVLPPTISRLRFPSIIKLLDSALGRKLVPRRRVILNWCMCAAMVIMVVTLFFLYGFSVFAFEVCLLLMVSFGNLQFPAAVLHVVLAAVRLKRHDYISGHADLGTTNLVPSLSIFYWMVLGQGILYIVACILEAFSFFLRRSLIRCAGFRGHMGMEYVNIYYAYAFEKCMGGSVFAQKNISLVTFAMDSLKLDSPSMQLHGLQMLHSFLKMESFRSKAISKLNNSHEIMASLFSMLGRTSEEDIYVRSFAAKVMTELSRSLRVAPIPGAMQLIASLLGTAHQLVVKDPLLDIDIQEARQDVLIQQVSRVRQNFPTLEWWKKMAMYCLIPMEEDPNMDEKRCCILSRCCREVTKCCSIPDNELSDEDLPMDQDLLPVVGMSILDRLGGFDVENCMEISRASGLISKIIEFTSNTNNITNIKEAHQILLKGSSLKVLRRLASTKGNIGVTLRQKISEHHFLLSNLADILGDSRTCKEHRELAVEILKNLALDGNMREEIGNIHGIISRLIDAFLNRDESSSTDSDQMLRKIAGQALAVLAMGCANNCVVMLAEPRYLIIKELTNMIHGDRFRYITASLLCNISVHARPKLTSYNLKDLSSILQELLKRIIVAEGAELEVLLGLSSSICNVIPEEFAQELEYGGIKEPFIQRLVDGLNANMIPTACCPGIRRVIVEQVIFMLECNPSYAASFNRWRLTEALLMVECTPRGLKTTDSSPVMQDSWSTAYLYLLSWQKQKN</sequence>
<keyword evidence="1" id="KW-1133">Transmembrane helix</keyword>
<dbReference type="PANTHER" id="PTHR33115:SF70">
    <property type="entry name" value="BLE2 PROTEIN"/>
    <property type="match status" value="1"/>
</dbReference>
<reference evidence="2" key="2">
    <citation type="submission" date="2017-06" db="EMBL/GenBank/DDBJ databases">
        <title>WGS assembly of Brachypodium distachyon.</title>
        <authorList>
            <consortium name="The International Brachypodium Initiative"/>
            <person name="Lucas S."/>
            <person name="Harmon-Smith M."/>
            <person name="Lail K."/>
            <person name="Tice H."/>
            <person name="Grimwood J."/>
            <person name="Bruce D."/>
            <person name="Barry K."/>
            <person name="Shu S."/>
            <person name="Lindquist E."/>
            <person name="Wang M."/>
            <person name="Pitluck S."/>
            <person name="Vogel J.P."/>
            <person name="Garvin D.F."/>
            <person name="Mockler T.C."/>
            <person name="Schmutz J."/>
            <person name="Rokhsar D."/>
            <person name="Bevan M.W."/>
        </authorList>
    </citation>
    <scope>NUCLEOTIDE SEQUENCE</scope>
    <source>
        <strain evidence="2">Bd21</strain>
    </source>
</reference>
<dbReference type="STRING" id="15368.A0A0Q3P0E8"/>
<feature type="transmembrane region" description="Helical" evidence="1">
    <location>
        <begin position="266"/>
        <end position="294"/>
    </location>
</feature>
<dbReference type="InterPro" id="IPR011989">
    <property type="entry name" value="ARM-like"/>
</dbReference>
<evidence type="ECO:0000256" key="1">
    <source>
        <dbReference type="SAM" id="Phobius"/>
    </source>
</evidence>
<dbReference type="ExpressionAtlas" id="A0A0Q3P0E8">
    <property type="expression patterns" value="baseline"/>
</dbReference>
<keyword evidence="1" id="KW-0812">Transmembrane</keyword>
<feature type="transmembrane region" description="Helical" evidence="1">
    <location>
        <begin position="112"/>
        <end position="131"/>
    </location>
</feature>
<dbReference type="SUPFAM" id="SSF48371">
    <property type="entry name" value="ARM repeat"/>
    <property type="match status" value="1"/>
</dbReference>
<feature type="transmembrane region" description="Helical" evidence="1">
    <location>
        <begin position="75"/>
        <end position="91"/>
    </location>
</feature>
<feature type="transmembrane region" description="Helical" evidence="1">
    <location>
        <begin position="319"/>
        <end position="344"/>
    </location>
</feature>
<accession>A0A0Q3P0E8</accession>
<dbReference type="EMBL" id="CM000880">
    <property type="protein sequence ID" value="KQK23486.2"/>
    <property type="molecule type" value="Genomic_DNA"/>
</dbReference>
<evidence type="ECO:0000313" key="4">
    <source>
        <dbReference type="Proteomes" id="UP000008810"/>
    </source>
</evidence>
<feature type="transmembrane region" description="Helical" evidence="1">
    <location>
        <begin position="239"/>
        <end position="260"/>
    </location>
</feature>
<feature type="transmembrane region" description="Helical" evidence="1">
    <location>
        <begin position="196"/>
        <end position="218"/>
    </location>
</feature>
<dbReference type="OrthoDB" id="618849at2759"/>
<dbReference type="InParanoid" id="A0A0Q3P0E8"/>
<feature type="transmembrane region" description="Helical" evidence="1">
    <location>
        <begin position="170"/>
        <end position="190"/>
    </location>
</feature>
<dbReference type="Gene3D" id="1.25.10.10">
    <property type="entry name" value="Leucine-rich Repeat Variant"/>
    <property type="match status" value="1"/>
</dbReference>
<feature type="transmembrane region" description="Helical" evidence="1">
    <location>
        <begin position="137"/>
        <end position="158"/>
    </location>
</feature>
<reference evidence="2 3" key="1">
    <citation type="journal article" date="2010" name="Nature">
        <title>Genome sequencing and analysis of the model grass Brachypodium distachyon.</title>
        <authorList>
            <consortium name="International Brachypodium Initiative"/>
        </authorList>
    </citation>
    <scope>NUCLEOTIDE SEQUENCE [LARGE SCALE GENOMIC DNA]</scope>
    <source>
        <strain evidence="2 3">Bd21</strain>
    </source>
</reference>
<evidence type="ECO:0008006" key="5">
    <source>
        <dbReference type="Google" id="ProtNLM"/>
    </source>
</evidence>
<keyword evidence="4" id="KW-1185">Reference proteome</keyword>
<evidence type="ECO:0000313" key="2">
    <source>
        <dbReference type="EMBL" id="KQK23486.2"/>
    </source>
</evidence>
<gene>
    <name evidence="2" type="ORF">BRADI_1g74187v3</name>
</gene>
<organism evidence="2">
    <name type="scientific">Brachypodium distachyon</name>
    <name type="common">Purple false brome</name>
    <name type="synonym">Trachynia distachya</name>
    <dbReference type="NCBI Taxonomy" id="15368"/>
    <lineage>
        <taxon>Eukaryota</taxon>
        <taxon>Viridiplantae</taxon>
        <taxon>Streptophyta</taxon>
        <taxon>Embryophyta</taxon>
        <taxon>Tracheophyta</taxon>
        <taxon>Spermatophyta</taxon>
        <taxon>Magnoliopsida</taxon>
        <taxon>Liliopsida</taxon>
        <taxon>Poales</taxon>
        <taxon>Poaceae</taxon>
        <taxon>BOP clade</taxon>
        <taxon>Pooideae</taxon>
        <taxon>Stipodae</taxon>
        <taxon>Brachypodieae</taxon>
        <taxon>Brachypodium</taxon>
    </lineage>
</organism>
<dbReference type="Gramene" id="KQK23486">
    <property type="protein sequence ID" value="KQK23486"/>
    <property type="gene ID" value="BRADI_1g74187v3"/>
</dbReference>
<protein>
    <recommendedName>
        <fullName evidence="5">BLE2 protein</fullName>
    </recommendedName>
</protein>
<dbReference type="EnsemblPlants" id="KQK23486">
    <property type="protein sequence ID" value="KQK23486"/>
    <property type="gene ID" value="BRADI_1g74187v3"/>
</dbReference>
<proteinExistence type="predicted"/>
<keyword evidence="1" id="KW-0472">Membrane</keyword>
<dbReference type="PANTHER" id="PTHR33115">
    <property type="entry name" value="ARM REPEAT SUPERFAMILY PROTEIN"/>
    <property type="match status" value="1"/>
</dbReference>
<evidence type="ECO:0000313" key="3">
    <source>
        <dbReference type="EnsemblPlants" id="KQK23486"/>
    </source>
</evidence>